<feature type="transmembrane region" description="Helical" evidence="8">
    <location>
        <begin position="51"/>
        <end position="71"/>
    </location>
</feature>
<gene>
    <name evidence="9" type="ORF">ACFFRE_11485</name>
</gene>
<keyword evidence="10" id="KW-1185">Reference proteome</keyword>
<dbReference type="EMBL" id="JBHLYQ010000148">
    <property type="protein sequence ID" value="MFC0082753.1"/>
    <property type="molecule type" value="Genomic_DNA"/>
</dbReference>
<evidence type="ECO:0000256" key="3">
    <source>
        <dbReference type="ARBA" id="ARBA00022679"/>
    </source>
</evidence>
<keyword evidence="3" id="KW-0808">Transferase</keyword>
<name>A0ABV6C621_9ACTN</name>
<protein>
    <submittedName>
        <fullName evidence="9">Glycosyltransferase 87 family protein</fullName>
    </submittedName>
</protein>
<evidence type="ECO:0000256" key="8">
    <source>
        <dbReference type="SAM" id="Phobius"/>
    </source>
</evidence>
<evidence type="ECO:0000256" key="4">
    <source>
        <dbReference type="ARBA" id="ARBA00022692"/>
    </source>
</evidence>
<evidence type="ECO:0000313" key="10">
    <source>
        <dbReference type="Proteomes" id="UP001589788"/>
    </source>
</evidence>
<accession>A0ABV6C621</accession>
<evidence type="ECO:0000256" key="7">
    <source>
        <dbReference type="ARBA" id="ARBA00024033"/>
    </source>
</evidence>
<feature type="transmembrane region" description="Helical" evidence="8">
    <location>
        <begin position="23"/>
        <end position="45"/>
    </location>
</feature>
<comment type="caution">
    <text evidence="9">The sequence shown here is derived from an EMBL/GenBank/DDBJ whole genome shotgun (WGS) entry which is preliminary data.</text>
</comment>
<evidence type="ECO:0000313" key="9">
    <source>
        <dbReference type="EMBL" id="MFC0082753.1"/>
    </source>
</evidence>
<dbReference type="Pfam" id="PF09594">
    <property type="entry name" value="GT87"/>
    <property type="match status" value="1"/>
</dbReference>
<evidence type="ECO:0000256" key="6">
    <source>
        <dbReference type="ARBA" id="ARBA00023136"/>
    </source>
</evidence>
<feature type="transmembrane region" description="Helical" evidence="8">
    <location>
        <begin position="360"/>
        <end position="378"/>
    </location>
</feature>
<feature type="transmembrane region" description="Helical" evidence="8">
    <location>
        <begin position="192"/>
        <end position="209"/>
    </location>
</feature>
<dbReference type="InterPro" id="IPR018584">
    <property type="entry name" value="GT87"/>
</dbReference>
<feature type="transmembrane region" description="Helical" evidence="8">
    <location>
        <begin position="330"/>
        <end position="353"/>
    </location>
</feature>
<keyword evidence="2" id="KW-1003">Cell membrane</keyword>
<feature type="transmembrane region" description="Helical" evidence="8">
    <location>
        <begin position="298"/>
        <end position="318"/>
    </location>
</feature>
<proteinExistence type="inferred from homology"/>
<evidence type="ECO:0000256" key="2">
    <source>
        <dbReference type="ARBA" id="ARBA00022475"/>
    </source>
</evidence>
<evidence type="ECO:0000256" key="1">
    <source>
        <dbReference type="ARBA" id="ARBA00004651"/>
    </source>
</evidence>
<keyword evidence="6 8" id="KW-0472">Membrane</keyword>
<evidence type="ECO:0000256" key="5">
    <source>
        <dbReference type="ARBA" id="ARBA00022989"/>
    </source>
</evidence>
<reference evidence="9 10" key="1">
    <citation type="submission" date="2024-09" db="EMBL/GenBank/DDBJ databases">
        <authorList>
            <person name="Sun Q."/>
            <person name="Mori K."/>
        </authorList>
    </citation>
    <scope>NUCLEOTIDE SEQUENCE [LARGE SCALE GENOMIC DNA]</scope>
    <source>
        <strain evidence="9 10">JCM 15389</strain>
    </source>
</reference>
<sequence>MVRKAGRRLATAWTGLEPDVRDALLYGASAIFAGVVWASSGIALYRQWAELALGPYLAGTLASGFLAWRVARRRRAGRVAPRGHWTAARLVVFGVVLVGATLGPLSMEVLWRNEGVRTSTAHVQPEVEVIEAAGMRVAQGRDPYRLLNPHHLPPVPKGQPAYDAFDPYLPLMSIFGLARSTDAPPRLTDARVAFSVLTVLLVVVALALCRGPTGPKVLTLQAMTVLPTAALPLATGGDDLPVVALLLLGLVLLQRRRPLLGGLALGVAAGMKLTAWPLALLAPLVALDRQGDHRRARWWVAGGVLAVVVPSVLPSIVANPPAFFENVVRFPLGLAGITSPAATPLLGHVLVTAFPKLHRVLTAALVFVGGVVLLWLLVRRTPRTPYQLTGLLAWAMLVAIVLAPATRIGYALYPVDFFVWAWLLREEHRADEGRSVVAAAEAVLRVDETTGAPTPSSAARPTASP</sequence>
<dbReference type="RefSeq" id="WP_377790388.1">
    <property type="nucleotide sequence ID" value="NZ_JBHLYQ010000148.1"/>
</dbReference>
<feature type="transmembrane region" description="Helical" evidence="8">
    <location>
        <begin position="384"/>
        <end position="403"/>
    </location>
</feature>
<comment type="subcellular location">
    <subcellularLocation>
        <location evidence="1">Cell membrane</location>
        <topology evidence="1">Multi-pass membrane protein</topology>
    </subcellularLocation>
</comment>
<dbReference type="Proteomes" id="UP001589788">
    <property type="component" value="Unassembled WGS sequence"/>
</dbReference>
<keyword evidence="4 8" id="KW-0812">Transmembrane</keyword>
<feature type="transmembrane region" description="Helical" evidence="8">
    <location>
        <begin position="259"/>
        <end position="286"/>
    </location>
</feature>
<keyword evidence="5 8" id="KW-1133">Transmembrane helix</keyword>
<feature type="transmembrane region" description="Helical" evidence="8">
    <location>
        <begin position="230"/>
        <end position="253"/>
    </location>
</feature>
<organism evidence="9 10">
    <name type="scientific">Aciditerrimonas ferrireducens</name>
    <dbReference type="NCBI Taxonomy" id="667306"/>
    <lineage>
        <taxon>Bacteria</taxon>
        <taxon>Bacillati</taxon>
        <taxon>Actinomycetota</taxon>
        <taxon>Acidimicrobiia</taxon>
        <taxon>Acidimicrobiales</taxon>
        <taxon>Acidimicrobiaceae</taxon>
        <taxon>Aciditerrimonas</taxon>
    </lineage>
</organism>
<comment type="similarity">
    <text evidence="7">Belongs to the glycosyltransferase 87 family.</text>
</comment>